<name>A0A329Y6A1_RHITR</name>
<evidence type="ECO:0000313" key="2">
    <source>
        <dbReference type="EMBL" id="RAX38996.1"/>
    </source>
</evidence>
<gene>
    <name evidence="2" type="ORF">DQ393_23825</name>
</gene>
<reference evidence="2 3" key="1">
    <citation type="submission" date="2018-06" db="EMBL/GenBank/DDBJ databases">
        <title>Whole Genome Sequence of an efficient microsymbiont, Rhizobium tropici.</title>
        <authorList>
            <person name="Srinivasan R."/>
            <person name="Singh H.V."/>
            <person name="Srivastava R."/>
            <person name="Kumari B."/>
            <person name="Radhakrishna A."/>
        </authorList>
    </citation>
    <scope>NUCLEOTIDE SEQUENCE [LARGE SCALE GENOMIC DNA]</scope>
    <source>
        <strain evidence="2 3">IGFRI Rhizo-19</strain>
    </source>
</reference>
<feature type="signal peptide" evidence="1">
    <location>
        <begin position="1"/>
        <end position="20"/>
    </location>
</feature>
<protein>
    <submittedName>
        <fullName evidence="2">Uncharacterized protein</fullName>
    </submittedName>
</protein>
<dbReference type="Proteomes" id="UP000251205">
    <property type="component" value="Unassembled WGS sequence"/>
</dbReference>
<keyword evidence="1" id="KW-0732">Signal</keyword>
<dbReference type="AlphaFoldDB" id="A0A329Y6A1"/>
<proteinExistence type="predicted"/>
<dbReference type="OrthoDB" id="8449150at2"/>
<comment type="caution">
    <text evidence="2">The sequence shown here is derived from an EMBL/GenBank/DDBJ whole genome shotgun (WGS) entry which is preliminary data.</text>
</comment>
<feature type="chain" id="PRO_5016291286" evidence="1">
    <location>
        <begin position="21"/>
        <end position="87"/>
    </location>
</feature>
<dbReference type="EMBL" id="QMKK01000050">
    <property type="protein sequence ID" value="RAX38996.1"/>
    <property type="molecule type" value="Genomic_DNA"/>
</dbReference>
<dbReference type="RefSeq" id="WP_112344180.1">
    <property type="nucleotide sequence ID" value="NZ_QMKK01000050.1"/>
</dbReference>
<evidence type="ECO:0000256" key="1">
    <source>
        <dbReference type="SAM" id="SignalP"/>
    </source>
</evidence>
<organism evidence="2 3">
    <name type="scientific">Rhizobium tropici</name>
    <dbReference type="NCBI Taxonomy" id="398"/>
    <lineage>
        <taxon>Bacteria</taxon>
        <taxon>Pseudomonadati</taxon>
        <taxon>Pseudomonadota</taxon>
        <taxon>Alphaproteobacteria</taxon>
        <taxon>Hyphomicrobiales</taxon>
        <taxon>Rhizobiaceae</taxon>
        <taxon>Rhizobium/Agrobacterium group</taxon>
        <taxon>Rhizobium</taxon>
    </lineage>
</organism>
<evidence type="ECO:0000313" key="3">
    <source>
        <dbReference type="Proteomes" id="UP000251205"/>
    </source>
</evidence>
<sequence>MHRFVFPLLLLTVSVSPALCDDAKPAEPAESAADMQSMKDFLQANPDCREFNDSCSYCIVTDGRADCSTPQIACVKKAYQCTARSGK</sequence>
<accession>A0A329Y6A1</accession>